<dbReference type="Proteomes" id="UP001501598">
    <property type="component" value="Unassembled WGS sequence"/>
</dbReference>
<evidence type="ECO:0000313" key="2">
    <source>
        <dbReference type="EMBL" id="GAA4556241.1"/>
    </source>
</evidence>
<dbReference type="RefSeq" id="WP_345425539.1">
    <property type="nucleotide sequence ID" value="NZ_BAABGT010000097.1"/>
</dbReference>
<protein>
    <recommendedName>
        <fullName evidence="4">Integral membrane protein</fullName>
    </recommendedName>
</protein>
<keyword evidence="1" id="KW-0812">Transmembrane</keyword>
<proteinExistence type="predicted"/>
<keyword evidence="1" id="KW-0472">Membrane</keyword>
<keyword evidence="1" id="KW-1133">Transmembrane helix</keyword>
<gene>
    <name evidence="2" type="ORF">GCM10023175_57950</name>
</gene>
<reference evidence="3" key="1">
    <citation type="journal article" date="2019" name="Int. J. Syst. Evol. Microbiol.">
        <title>The Global Catalogue of Microorganisms (GCM) 10K type strain sequencing project: providing services to taxonomists for standard genome sequencing and annotation.</title>
        <authorList>
            <consortium name="The Broad Institute Genomics Platform"/>
            <consortium name="The Broad Institute Genome Sequencing Center for Infectious Disease"/>
            <person name="Wu L."/>
            <person name="Ma J."/>
        </authorList>
    </citation>
    <scope>NUCLEOTIDE SEQUENCE [LARGE SCALE GENOMIC DNA]</scope>
    <source>
        <strain evidence="3">JCM 17906</strain>
    </source>
</reference>
<accession>A0ABP8S162</accession>
<keyword evidence="3" id="KW-1185">Reference proteome</keyword>
<evidence type="ECO:0000256" key="1">
    <source>
        <dbReference type="SAM" id="Phobius"/>
    </source>
</evidence>
<organism evidence="2 3">
    <name type="scientific">Pseudonocardia xishanensis</name>
    <dbReference type="NCBI Taxonomy" id="630995"/>
    <lineage>
        <taxon>Bacteria</taxon>
        <taxon>Bacillati</taxon>
        <taxon>Actinomycetota</taxon>
        <taxon>Actinomycetes</taxon>
        <taxon>Pseudonocardiales</taxon>
        <taxon>Pseudonocardiaceae</taxon>
        <taxon>Pseudonocardia</taxon>
    </lineage>
</organism>
<evidence type="ECO:0000313" key="3">
    <source>
        <dbReference type="Proteomes" id="UP001501598"/>
    </source>
</evidence>
<name>A0ABP8S162_9PSEU</name>
<feature type="transmembrane region" description="Helical" evidence="1">
    <location>
        <begin position="53"/>
        <end position="72"/>
    </location>
</feature>
<dbReference type="EMBL" id="BAABGT010000097">
    <property type="protein sequence ID" value="GAA4556241.1"/>
    <property type="molecule type" value="Genomic_DNA"/>
</dbReference>
<comment type="caution">
    <text evidence="2">The sequence shown here is derived from an EMBL/GenBank/DDBJ whole genome shotgun (WGS) entry which is preliminary data.</text>
</comment>
<sequence>MTTEHRPQRGQGRKVSPRVVVAGVIAVLALVFILQNRGPVGVHLITLTLSAPLWLLLVVMVGVGLLVGYVSARRR</sequence>
<feature type="transmembrane region" description="Helical" evidence="1">
    <location>
        <begin position="15"/>
        <end position="33"/>
    </location>
</feature>
<evidence type="ECO:0008006" key="4">
    <source>
        <dbReference type="Google" id="ProtNLM"/>
    </source>
</evidence>